<dbReference type="AlphaFoldDB" id="A0A1I1SB47"/>
<feature type="transmembrane region" description="Helical" evidence="8">
    <location>
        <begin position="400"/>
        <end position="419"/>
    </location>
</feature>
<keyword evidence="6 8" id="KW-1133">Transmembrane helix</keyword>
<evidence type="ECO:0000256" key="1">
    <source>
        <dbReference type="ARBA" id="ARBA00004651"/>
    </source>
</evidence>
<dbReference type="EMBL" id="FOMQ01000002">
    <property type="protein sequence ID" value="SFD43696.1"/>
    <property type="molecule type" value="Genomic_DNA"/>
</dbReference>
<dbReference type="PANTHER" id="PTHR33908">
    <property type="entry name" value="MANNOSYLTRANSFERASE YKCB-RELATED"/>
    <property type="match status" value="1"/>
</dbReference>
<evidence type="ECO:0000256" key="7">
    <source>
        <dbReference type="ARBA" id="ARBA00023136"/>
    </source>
</evidence>
<evidence type="ECO:0008006" key="11">
    <source>
        <dbReference type="Google" id="ProtNLM"/>
    </source>
</evidence>
<feature type="transmembrane region" description="Helical" evidence="8">
    <location>
        <begin position="353"/>
        <end position="369"/>
    </location>
</feature>
<dbReference type="RefSeq" id="WP_092949720.1">
    <property type="nucleotide sequence ID" value="NZ_FOMQ01000002.1"/>
</dbReference>
<sequence>MSRPFPARTPYDSAPLTATWMFWGLVVPLIFYAARMVDVLARTDIPFDSLHTYLPLARQLLEDSSRLFNHPDSYKVAPGAVVYMALAGANPVAVKTANLAISLTAMVLTFDAARRMGGRVAAVAAGWLYALPHMLVEAGATLMGESPFIFLVAVWLWATSCAAQPRAVPATAAGKAPRPSAARIGAVVLAGLALASATLTRATYMYWLPFAVVAFLVAAWRLRGDARGAAVRIAVIHLIAALLVGAYMVRQNEAFGRPMVATGSGAALYFGSNPVLSGYEPPFFGLAHDESTIVGGTAGHLSMEGDRRLMEVAKTMLRELPTGELMKMYVRKLGAVLFFSRAHLEWHVMNDRAWRVVLVLLAVLGFWGSRRQVMGWVVGGAAAYQCAVHVPVLYNPRYSISALDILFVLLAAQGVAWLWSRPRRRVALPCAFAAVVAGIAIGAYHQRHSRALLPDFALIPPRAVAIADGNDLHTEGWDGDPFRAPVRMVGGTATVEWAPAEPPPQDMISLVHLGMPRFEGRCSRAWLFQRRADGAERSALIRLEGLRQGQDINWGMHHVILPEGGARRMLLRFECDPGTLMQFDVMGLYQASPGRHFRQQALGE</sequence>
<keyword evidence="5 8" id="KW-0812">Transmembrane</keyword>
<dbReference type="GO" id="GO:0009103">
    <property type="term" value="P:lipopolysaccharide biosynthetic process"/>
    <property type="evidence" value="ECO:0007669"/>
    <property type="project" value="UniProtKB-ARBA"/>
</dbReference>
<comment type="subcellular location">
    <subcellularLocation>
        <location evidence="1">Cell membrane</location>
        <topology evidence="1">Multi-pass membrane protein</topology>
    </subcellularLocation>
</comment>
<dbReference type="OrthoDB" id="466056at2"/>
<feature type="transmembrane region" description="Helical" evidence="8">
    <location>
        <begin position="204"/>
        <end position="222"/>
    </location>
</feature>
<dbReference type="Proteomes" id="UP000199517">
    <property type="component" value="Unassembled WGS sequence"/>
</dbReference>
<keyword evidence="7 8" id="KW-0472">Membrane</keyword>
<keyword evidence="4" id="KW-0808">Transferase</keyword>
<dbReference type="PANTHER" id="PTHR33908:SF11">
    <property type="entry name" value="MEMBRANE PROTEIN"/>
    <property type="match status" value="1"/>
</dbReference>
<feature type="transmembrane region" description="Helical" evidence="8">
    <location>
        <begin position="148"/>
        <end position="168"/>
    </location>
</feature>
<proteinExistence type="predicted"/>
<feature type="transmembrane region" description="Helical" evidence="8">
    <location>
        <begin position="426"/>
        <end position="444"/>
    </location>
</feature>
<feature type="transmembrane region" description="Helical" evidence="8">
    <location>
        <begin position="116"/>
        <end position="136"/>
    </location>
</feature>
<evidence type="ECO:0000256" key="2">
    <source>
        <dbReference type="ARBA" id="ARBA00022475"/>
    </source>
</evidence>
<dbReference type="STRING" id="32040.SAMN04489710_10276"/>
<reference evidence="10" key="1">
    <citation type="submission" date="2016-10" db="EMBL/GenBank/DDBJ databases">
        <authorList>
            <person name="Varghese N."/>
            <person name="Submissions S."/>
        </authorList>
    </citation>
    <scope>NUCLEOTIDE SEQUENCE [LARGE SCALE GENOMIC DNA]</scope>
    <source>
        <strain evidence="10">DSM 7481</strain>
    </source>
</reference>
<name>A0A1I1SB47_9BURK</name>
<gene>
    <name evidence="9" type="ORF">SAMN04489710_10276</name>
</gene>
<feature type="transmembrane region" description="Helical" evidence="8">
    <location>
        <begin position="229"/>
        <end position="249"/>
    </location>
</feature>
<keyword evidence="2" id="KW-1003">Cell membrane</keyword>
<organism evidence="9 10">
    <name type="scientific">Paracidovorax konjaci</name>
    <dbReference type="NCBI Taxonomy" id="32040"/>
    <lineage>
        <taxon>Bacteria</taxon>
        <taxon>Pseudomonadati</taxon>
        <taxon>Pseudomonadota</taxon>
        <taxon>Betaproteobacteria</taxon>
        <taxon>Burkholderiales</taxon>
        <taxon>Comamonadaceae</taxon>
        <taxon>Paracidovorax</taxon>
    </lineage>
</organism>
<evidence type="ECO:0000256" key="5">
    <source>
        <dbReference type="ARBA" id="ARBA00022692"/>
    </source>
</evidence>
<evidence type="ECO:0000256" key="4">
    <source>
        <dbReference type="ARBA" id="ARBA00022679"/>
    </source>
</evidence>
<dbReference type="GO" id="GO:0005886">
    <property type="term" value="C:plasma membrane"/>
    <property type="evidence" value="ECO:0007669"/>
    <property type="project" value="UniProtKB-SubCell"/>
</dbReference>
<dbReference type="GO" id="GO:0016763">
    <property type="term" value="F:pentosyltransferase activity"/>
    <property type="evidence" value="ECO:0007669"/>
    <property type="project" value="TreeGrafter"/>
</dbReference>
<evidence type="ECO:0000256" key="8">
    <source>
        <dbReference type="SAM" id="Phobius"/>
    </source>
</evidence>
<accession>A0A1I1SB47</accession>
<feature type="transmembrane region" description="Helical" evidence="8">
    <location>
        <begin position="20"/>
        <end position="41"/>
    </location>
</feature>
<dbReference type="InterPro" id="IPR050297">
    <property type="entry name" value="LipidA_mod_glycosyltrf_83"/>
</dbReference>
<protein>
    <recommendedName>
        <fullName evidence="11">Dolichyl-phosphate-mannose-protein mannosyltransferase</fullName>
    </recommendedName>
</protein>
<keyword evidence="10" id="KW-1185">Reference proteome</keyword>
<evidence type="ECO:0000256" key="6">
    <source>
        <dbReference type="ARBA" id="ARBA00022989"/>
    </source>
</evidence>
<evidence type="ECO:0000256" key="3">
    <source>
        <dbReference type="ARBA" id="ARBA00022676"/>
    </source>
</evidence>
<evidence type="ECO:0000313" key="9">
    <source>
        <dbReference type="EMBL" id="SFD43696.1"/>
    </source>
</evidence>
<evidence type="ECO:0000313" key="10">
    <source>
        <dbReference type="Proteomes" id="UP000199517"/>
    </source>
</evidence>
<feature type="transmembrane region" description="Helical" evidence="8">
    <location>
        <begin position="180"/>
        <end position="198"/>
    </location>
</feature>
<feature type="transmembrane region" description="Helical" evidence="8">
    <location>
        <begin position="376"/>
        <end position="394"/>
    </location>
</feature>
<keyword evidence="3" id="KW-0328">Glycosyltransferase</keyword>